<dbReference type="PANTHER" id="PTHR13355:SF11">
    <property type="entry name" value="GLUCOSAMINE 6-PHOSPHATE N-ACETYLTRANSFERASE"/>
    <property type="match status" value="1"/>
</dbReference>
<evidence type="ECO:0000256" key="5">
    <source>
        <dbReference type="ARBA" id="ARBA00048964"/>
    </source>
</evidence>
<feature type="domain" description="N-acetyltransferase" evidence="7">
    <location>
        <begin position="9"/>
        <end position="156"/>
    </location>
</feature>
<name>A0AAN7YXR6_9MYCE</name>
<evidence type="ECO:0000256" key="4">
    <source>
        <dbReference type="ARBA" id="ARBA00023315"/>
    </source>
</evidence>
<evidence type="ECO:0000259" key="7">
    <source>
        <dbReference type="PROSITE" id="PS51186"/>
    </source>
</evidence>
<dbReference type="CDD" id="cd04301">
    <property type="entry name" value="NAT_SF"/>
    <property type="match status" value="1"/>
</dbReference>
<keyword evidence="4 6" id="KW-0012">Acyltransferase</keyword>
<keyword evidence="9" id="KW-1185">Reference proteome</keyword>
<dbReference type="SUPFAM" id="SSF55729">
    <property type="entry name" value="Acyl-CoA N-acyltransferases (Nat)"/>
    <property type="match status" value="1"/>
</dbReference>
<dbReference type="InterPro" id="IPR016181">
    <property type="entry name" value="Acyl_CoA_acyltransferase"/>
</dbReference>
<dbReference type="EMBL" id="JAVFKY010000001">
    <property type="protein sequence ID" value="KAK5582576.1"/>
    <property type="molecule type" value="Genomic_DNA"/>
</dbReference>
<reference evidence="8 9" key="1">
    <citation type="submission" date="2023-11" db="EMBL/GenBank/DDBJ databases">
        <title>Dfirmibasis_genome.</title>
        <authorList>
            <person name="Edelbroek B."/>
            <person name="Kjellin J."/>
            <person name="Jerlstrom-Hultqvist J."/>
            <person name="Soderbom F."/>
        </authorList>
    </citation>
    <scope>NUCLEOTIDE SEQUENCE [LARGE SCALE GENOMIC DNA]</scope>
    <source>
        <strain evidence="8 9">TNS-C-14</strain>
    </source>
</reference>
<dbReference type="InterPro" id="IPR000182">
    <property type="entry name" value="GNAT_dom"/>
</dbReference>
<dbReference type="InterPro" id="IPR039143">
    <property type="entry name" value="GNPNAT1-like"/>
</dbReference>
<dbReference type="GO" id="GO:0004343">
    <property type="term" value="F:glucosamine 6-phosphate N-acetyltransferase activity"/>
    <property type="evidence" value="ECO:0007669"/>
    <property type="project" value="UniProtKB-UniRule"/>
</dbReference>
<evidence type="ECO:0000256" key="6">
    <source>
        <dbReference type="RuleBase" id="RU365086"/>
    </source>
</evidence>
<keyword evidence="3 6" id="KW-0808">Transferase</keyword>
<gene>
    <name evidence="8" type="ORF">RB653_004161</name>
</gene>
<dbReference type="Pfam" id="PF00583">
    <property type="entry name" value="Acetyltransf_1"/>
    <property type="match status" value="1"/>
</dbReference>
<dbReference type="PROSITE" id="PS51186">
    <property type="entry name" value="GNAT"/>
    <property type="match status" value="1"/>
</dbReference>
<dbReference type="Proteomes" id="UP001344447">
    <property type="component" value="Unassembled WGS sequence"/>
</dbReference>
<comment type="caution">
    <text evidence="8">The sequence shown here is derived from an EMBL/GenBank/DDBJ whole genome shotgun (WGS) entry which is preliminary data.</text>
</comment>
<comment type="similarity">
    <text evidence="2 6">Belongs to the acetyltransferase family. GNA1 subfamily.</text>
</comment>
<evidence type="ECO:0000256" key="1">
    <source>
        <dbReference type="ARBA" id="ARBA00004832"/>
    </source>
</evidence>
<dbReference type="GO" id="GO:0006048">
    <property type="term" value="P:UDP-N-acetylglucosamine biosynthetic process"/>
    <property type="evidence" value="ECO:0007669"/>
    <property type="project" value="UniProtKB-UniRule"/>
</dbReference>
<dbReference type="Gene3D" id="3.40.630.30">
    <property type="match status" value="1"/>
</dbReference>
<comment type="pathway">
    <text evidence="1 6">Nucleotide-sugar biosynthesis; UDP-N-acetyl-alpha-D-glucosamine biosynthesis; N-acetyl-alpha-D-glucosamine 1-phosphate from alpha-D-glucosamine 6-phosphate (route I): step 1/2.</text>
</comment>
<dbReference type="PANTHER" id="PTHR13355">
    <property type="entry name" value="GLUCOSAMINE 6-PHOSPHATE N-ACETYLTRANSFERASE"/>
    <property type="match status" value="1"/>
</dbReference>
<dbReference type="FunFam" id="3.40.630.30:FF:000136">
    <property type="entry name" value="Glucosamine 6-phosphate N-acetyltransferase"/>
    <property type="match status" value="1"/>
</dbReference>
<dbReference type="EC" id="2.3.1.4" evidence="6"/>
<evidence type="ECO:0000313" key="9">
    <source>
        <dbReference type="Proteomes" id="UP001344447"/>
    </source>
</evidence>
<dbReference type="AlphaFoldDB" id="A0AAN7YXR6"/>
<evidence type="ECO:0000313" key="8">
    <source>
        <dbReference type="EMBL" id="KAK5582576.1"/>
    </source>
</evidence>
<proteinExistence type="inferred from homology"/>
<evidence type="ECO:0000256" key="3">
    <source>
        <dbReference type="ARBA" id="ARBA00022679"/>
    </source>
</evidence>
<comment type="catalytic activity">
    <reaction evidence="5 6">
        <text>D-glucosamine 6-phosphate + acetyl-CoA = N-acetyl-D-glucosamine 6-phosphate + CoA + H(+)</text>
        <dbReference type="Rhea" id="RHEA:10292"/>
        <dbReference type="ChEBI" id="CHEBI:15378"/>
        <dbReference type="ChEBI" id="CHEBI:57287"/>
        <dbReference type="ChEBI" id="CHEBI:57288"/>
        <dbReference type="ChEBI" id="CHEBI:57513"/>
        <dbReference type="ChEBI" id="CHEBI:58725"/>
        <dbReference type="EC" id="2.3.1.4"/>
    </reaction>
</comment>
<evidence type="ECO:0000256" key="2">
    <source>
        <dbReference type="ARBA" id="ARBA00006048"/>
    </source>
</evidence>
<organism evidence="8 9">
    <name type="scientific">Dictyostelium firmibasis</name>
    <dbReference type="NCBI Taxonomy" id="79012"/>
    <lineage>
        <taxon>Eukaryota</taxon>
        <taxon>Amoebozoa</taxon>
        <taxon>Evosea</taxon>
        <taxon>Eumycetozoa</taxon>
        <taxon>Dictyostelia</taxon>
        <taxon>Dictyosteliales</taxon>
        <taxon>Dictyosteliaceae</taxon>
        <taxon>Dictyostelium</taxon>
    </lineage>
</organism>
<protein>
    <recommendedName>
        <fullName evidence="6">Glucosamine 6-phosphate N-acetyltransferase</fullName>
        <ecNumber evidence="6">2.3.1.4</ecNumber>
    </recommendedName>
</protein>
<accession>A0AAN7YXR6</accession>
<sequence>MSSNLDDGISFRSLDIDDFDKGYSECLQQLTEAKFSKSQFIERFNQIKKQSDTYFLIVAVDVKLNKIIGCGTLFVEKKFIRNCGTCGHIEDIVVNNNYRGKNLGLRIIEQLKCIGSQAGCYKLILDCSEANVKFYEKCKFEKKGVQMSLYLPTPKL</sequence>